<dbReference type="InterPro" id="IPR017900">
    <property type="entry name" value="4Fe4S_Fe_S_CS"/>
</dbReference>
<dbReference type="PANTHER" id="PTHR43255">
    <property type="entry name" value="IRON-SULFUR-BINDING OXIDOREDUCTASE FADF-RELATED-RELATED"/>
    <property type="match status" value="1"/>
</dbReference>
<keyword evidence="4" id="KW-0560">Oxidoreductase</keyword>
<evidence type="ECO:0000256" key="1">
    <source>
        <dbReference type="ARBA" id="ARBA00007097"/>
    </source>
</evidence>
<keyword evidence="6" id="KW-0411">Iron-sulfur</keyword>
<reference evidence="8 9" key="1">
    <citation type="journal article" date="2017" name="BMC Genomics">
        <title>Genomic analysis of methanogenic archaea reveals a shift towards energy conservation.</title>
        <authorList>
            <person name="Gilmore S.P."/>
            <person name="Henske J.K."/>
            <person name="Sexton J.A."/>
            <person name="Solomon K.V."/>
            <person name="Seppala S."/>
            <person name="Yoo J.I."/>
            <person name="Huyett L.M."/>
            <person name="Pressman A."/>
            <person name="Cogan J.Z."/>
            <person name="Kivenson V."/>
            <person name="Peng X."/>
            <person name="Tan Y."/>
            <person name="Valentine D.L."/>
            <person name="O'Malley M.A."/>
        </authorList>
    </citation>
    <scope>NUCLEOTIDE SEQUENCE [LARGE SCALE GENOMIC DNA]</scope>
    <source>
        <strain evidence="8 9">M.o.H.</strain>
    </source>
</reference>
<dbReference type="InterPro" id="IPR017896">
    <property type="entry name" value="4Fe4S_Fe-S-bd"/>
</dbReference>
<evidence type="ECO:0000256" key="6">
    <source>
        <dbReference type="ARBA" id="ARBA00023014"/>
    </source>
</evidence>
<evidence type="ECO:0000256" key="2">
    <source>
        <dbReference type="ARBA" id="ARBA00022485"/>
    </source>
</evidence>
<dbReference type="NCBIfam" id="NF041890">
    <property type="entry name" value="hdrC_Methbact"/>
    <property type="match status" value="1"/>
</dbReference>
<dbReference type="GO" id="GO:0051539">
    <property type="term" value="F:4 iron, 4 sulfur cluster binding"/>
    <property type="evidence" value="ECO:0007669"/>
    <property type="project" value="UniProtKB-KW"/>
</dbReference>
<keyword evidence="5" id="KW-0408">Iron</keyword>
<evidence type="ECO:0000256" key="4">
    <source>
        <dbReference type="ARBA" id="ARBA00023002"/>
    </source>
</evidence>
<organism evidence="8 9">
    <name type="scientific">Methanobacterium bryantii</name>
    <dbReference type="NCBI Taxonomy" id="2161"/>
    <lineage>
        <taxon>Archaea</taxon>
        <taxon>Methanobacteriati</taxon>
        <taxon>Methanobacteriota</taxon>
        <taxon>Methanomada group</taxon>
        <taxon>Methanobacteria</taxon>
        <taxon>Methanobacteriales</taxon>
        <taxon>Methanobacteriaceae</taxon>
        <taxon>Methanobacterium</taxon>
    </lineage>
</organism>
<dbReference type="PANTHER" id="PTHR43255:SF1">
    <property type="entry name" value="IRON-SULFUR-BINDING OXIDOREDUCTASE FADF-RELATED"/>
    <property type="match status" value="1"/>
</dbReference>
<dbReference type="InterPro" id="IPR051460">
    <property type="entry name" value="HdrC_iron-sulfur_subunit"/>
</dbReference>
<dbReference type="OrthoDB" id="144910at2157"/>
<feature type="domain" description="4Fe-4S ferredoxin-type" evidence="7">
    <location>
        <begin position="21"/>
        <end position="53"/>
    </location>
</feature>
<name>A0A2A2H4X1_METBR</name>
<dbReference type="PROSITE" id="PS51379">
    <property type="entry name" value="4FE4S_FER_2"/>
    <property type="match status" value="1"/>
</dbReference>
<dbReference type="Proteomes" id="UP000217784">
    <property type="component" value="Unassembled WGS sequence"/>
</dbReference>
<dbReference type="RefSeq" id="WP_069582733.1">
    <property type="nucleotide sequence ID" value="NZ_LMVM01000023.1"/>
</dbReference>
<evidence type="ECO:0000256" key="3">
    <source>
        <dbReference type="ARBA" id="ARBA00022723"/>
    </source>
</evidence>
<sequence length="201" mass="22973">MNTLKIGENSFELAEDIIKDLKAPKDLGILKCIQCGMCTSVCPAARHTDYDPRELVKRVLDKDETLITDDIIWNCFYCYTCQSVCPVSNSPSVVNQVLRQRAIDNGKGKPKVAPFSAYGESFIEFGLGAIPSNFFNDLIKDFGKEWLELRINLEDIREDLNLGSMFLPEKDVKDINKILEKTGFKNRLNELRRCRDEKNTR</sequence>
<dbReference type="GO" id="GO:0046872">
    <property type="term" value="F:metal ion binding"/>
    <property type="evidence" value="ECO:0007669"/>
    <property type="project" value="UniProtKB-KW"/>
</dbReference>
<evidence type="ECO:0000313" key="8">
    <source>
        <dbReference type="EMBL" id="PAV04442.1"/>
    </source>
</evidence>
<comment type="caution">
    <text evidence="8">The sequence shown here is derived from an EMBL/GenBank/DDBJ whole genome shotgun (WGS) entry which is preliminary data.</text>
</comment>
<dbReference type="GO" id="GO:0016491">
    <property type="term" value="F:oxidoreductase activity"/>
    <property type="evidence" value="ECO:0007669"/>
    <property type="project" value="UniProtKB-KW"/>
</dbReference>
<keyword evidence="2" id="KW-0004">4Fe-4S</keyword>
<proteinExistence type="inferred from homology"/>
<keyword evidence="3" id="KW-0479">Metal-binding</keyword>
<accession>A0A2A2H4X1</accession>
<dbReference type="SUPFAM" id="SSF46548">
    <property type="entry name" value="alpha-helical ferredoxin"/>
    <property type="match status" value="1"/>
</dbReference>
<dbReference type="EMBL" id="LMVM01000023">
    <property type="protein sequence ID" value="PAV04442.1"/>
    <property type="molecule type" value="Genomic_DNA"/>
</dbReference>
<protein>
    <submittedName>
        <fullName evidence="8">Heterodisulfide reductase subunit C</fullName>
    </submittedName>
</protein>
<dbReference type="InterPro" id="IPR009051">
    <property type="entry name" value="Helical_ferredxn"/>
</dbReference>
<dbReference type="Gene3D" id="1.10.1060.10">
    <property type="entry name" value="Alpha-helical ferredoxin"/>
    <property type="match status" value="1"/>
</dbReference>
<gene>
    <name evidence="8" type="ORF">ASJ80_06280</name>
</gene>
<dbReference type="PROSITE" id="PS00198">
    <property type="entry name" value="4FE4S_FER_1"/>
    <property type="match status" value="1"/>
</dbReference>
<dbReference type="AlphaFoldDB" id="A0A2A2H4X1"/>
<comment type="similarity">
    <text evidence="1">Belongs to the HdrC family.</text>
</comment>
<dbReference type="GO" id="GO:0005886">
    <property type="term" value="C:plasma membrane"/>
    <property type="evidence" value="ECO:0007669"/>
    <property type="project" value="TreeGrafter"/>
</dbReference>
<keyword evidence="9" id="KW-1185">Reference proteome</keyword>
<evidence type="ECO:0000256" key="5">
    <source>
        <dbReference type="ARBA" id="ARBA00023004"/>
    </source>
</evidence>
<dbReference type="Pfam" id="PF13183">
    <property type="entry name" value="Fer4_8"/>
    <property type="match status" value="1"/>
</dbReference>
<evidence type="ECO:0000259" key="7">
    <source>
        <dbReference type="PROSITE" id="PS51379"/>
    </source>
</evidence>
<evidence type="ECO:0000313" key="9">
    <source>
        <dbReference type="Proteomes" id="UP000217784"/>
    </source>
</evidence>